<name>A0A1X6WT27_9MICO</name>
<keyword evidence="4" id="KW-1185">Reference proteome</keyword>
<evidence type="ECO:0000259" key="2">
    <source>
        <dbReference type="Pfam" id="PF08768"/>
    </source>
</evidence>
<feature type="region of interest" description="Disordered" evidence="1">
    <location>
        <begin position="72"/>
        <end position="95"/>
    </location>
</feature>
<evidence type="ECO:0000313" key="4">
    <source>
        <dbReference type="Proteomes" id="UP000195981"/>
    </source>
</evidence>
<evidence type="ECO:0000256" key="1">
    <source>
        <dbReference type="SAM" id="MobiDB-lite"/>
    </source>
</evidence>
<dbReference type="OrthoDB" id="4804006at2"/>
<dbReference type="AlphaFoldDB" id="A0A1X6WT27"/>
<dbReference type="Pfam" id="PF08768">
    <property type="entry name" value="THAP4_heme-bd"/>
    <property type="match status" value="1"/>
</dbReference>
<dbReference type="EMBL" id="FWFG01000010">
    <property type="protein sequence ID" value="SLM88022.1"/>
    <property type="molecule type" value="Genomic_DNA"/>
</dbReference>
<sequence length="219" mass="23458">MPITLDADLHPSLYPLAWLVGSWRGTGAVQLSAEDGEGQGRRIEQELSARDAGDGTLAWSMRTWVLDAPPPLPPTSVFANGPADPEAEDAADRSADDAALERRLLISEKGTWRVLGPVPGQDLEAAAAAKPGSPAAIVSYQLEARIEDDRGTVEVFAGEVRGPRIQLAADHVGRTGPHPGHERTTRMFGLVGGRLMWLIDRAAEGEPLTTWMSAELDRA</sequence>
<protein>
    <submittedName>
        <fullName evidence="3">DUF1794</fullName>
    </submittedName>
</protein>
<dbReference type="InterPro" id="IPR012674">
    <property type="entry name" value="Calycin"/>
</dbReference>
<reference evidence="3 4" key="1">
    <citation type="submission" date="2017-02" db="EMBL/GenBank/DDBJ databases">
        <authorList>
            <person name="Peterson S.W."/>
        </authorList>
    </citation>
    <scope>NUCLEOTIDE SEQUENCE [LARGE SCALE GENOMIC DNA]</scope>
    <source>
        <strain evidence="3 4">CIP104813</strain>
    </source>
</reference>
<dbReference type="InterPro" id="IPR014878">
    <property type="entry name" value="THAP4-like_heme-bd"/>
</dbReference>
<dbReference type="Gene3D" id="2.40.128.20">
    <property type="match status" value="1"/>
</dbReference>
<gene>
    <name evidence="3" type="ORF">FM110_00900</name>
</gene>
<evidence type="ECO:0000313" key="3">
    <source>
        <dbReference type="EMBL" id="SLM88022.1"/>
    </source>
</evidence>
<dbReference type="Proteomes" id="UP000195981">
    <property type="component" value="Unassembled WGS sequence"/>
</dbReference>
<organism evidence="3 4">
    <name type="scientific">Brachybacterium nesterenkovii</name>
    <dbReference type="NCBI Taxonomy" id="47847"/>
    <lineage>
        <taxon>Bacteria</taxon>
        <taxon>Bacillati</taxon>
        <taxon>Actinomycetota</taxon>
        <taxon>Actinomycetes</taxon>
        <taxon>Micrococcales</taxon>
        <taxon>Dermabacteraceae</taxon>
        <taxon>Brachybacterium</taxon>
    </lineage>
</organism>
<dbReference type="RefSeq" id="WP_087101782.1">
    <property type="nucleotide sequence ID" value="NZ_FWFG01000010.1"/>
</dbReference>
<feature type="domain" description="THAP4-like heme-binding" evidence="2">
    <location>
        <begin position="13"/>
        <end position="218"/>
    </location>
</feature>
<dbReference type="SUPFAM" id="SSF50814">
    <property type="entry name" value="Lipocalins"/>
    <property type="match status" value="2"/>
</dbReference>
<proteinExistence type="predicted"/>
<accession>A0A1X6WT27</accession>